<evidence type="ECO:0000313" key="1">
    <source>
        <dbReference type="EMBL" id="GEZ23912.1"/>
    </source>
</evidence>
<comment type="caution">
    <text evidence="1">The sequence shown here is derived from an EMBL/GenBank/DDBJ whole genome shotgun (WGS) entry which is preliminary data.</text>
</comment>
<reference evidence="1" key="1">
    <citation type="journal article" date="2019" name="Sci. Rep.">
        <title>Draft genome of Tanacetum cinerariifolium, the natural source of mosquito coil.</title>
        <authorList>
            <person name="Yamashiro T."/>
            <person name="Shiraishi A."/>
            <person name="Satake H."/>
            <person name="Nakayama K."/>
        </authorList>
    </citation>
    <scope>NUCLEOTIDE SEQUENCE</scope>
</reference>
<dbReference type="AlphaFoldDB" id="A0A699I5N5"/>
<sequence length="134" mass="15651">MARYYAIGCANGGVYVPKNNPTKVCRTTSKTGCKAYGENIEKDVKERHNRKSYEEEEDYKQHITLLEFEWGEKDYKQHMTSFEFEWGEKDYNNVEVHSSSISMTKTTSHEQQTTSSNIDSYKFQFDLNLNGDAY</sequence>
<gene>
    <name evidence="1" type="ORF">Tci_495885</name>
</gene>
<dbReference type="EMBL" id="BKCJ010255842">
    <property type="protein sequence ID" value="GEZ23912.1"/>
    <property type="molecule type" value="Genomic_DNA"/>
</dbReference>
<protein>
    <submittedName>
        <fullName evidence="1">Protein FAR1-related sequence 6</fullName>
    </submittedName>
</protein>
<proteinExistence type="predicted"/>
<organism evidence="1">
    <name type="scientific">Tanacetum cinerariifolium</name>
    <name type="common">Dalmatian daisy</name>
    <name type="synonym">Chrysanthemum cinerariifolium</name>
    <dbReference type="NCBI Taxonomy" id="118510"/>
    <lineage>
        <taxon>Eukaryota</taxon>
        <taxon>Viridiplantae</taxon>
        <taxon>Streptophyta</taxon>
        <taxon>Embryophyta</taxon>
        <taxon>Tracheophyta</taxon>
        <taxon>Spermatophyta</taxon>
        <taxon>Magnoliopsida</taxon>
        <taxon>eudicotyledons</taxon>
        <taxon>Gunneridae</taxon>
        <taxon>Pentapetalae</taxon>
        <taxon>asterids</taxon>
        <taxon>campanulids</taxon>
        <taxon>Asterales</taxon>
        <taxon>Asteraceae</taxon>
        <taxon>Asteroideae</taxon>
        <taxon>Anthemideae</taxon>
        <taxon>Anthemidinae</taxon>
        <taxon>Tanacetum</taxon>
    </lineage>
</organism>
<accession>A0A699I5N5</accession>
<name>A0A699I5N5_TANCI</name>